<feature type="compositionally biased region" description="Pro residues" evidence="7">
    <location>
        <begin position="86"/>
        <end position="96"/>
    </location>
</feature>
<dbReference type="PROSITE" id="PS50238">
    <property type="entry name" value="RHOGAP"/>
    <property type="match status" value="1"/>
</dbReference>
<dbReference type="Pfam" id="PF00620">
    <property type="entry name" value="RhoGAP"/>
    <property type="match status" value="1"/>
</dbReference>
<feature type="domain" description="Rho-GAP" evidence="9">
    <location>
        <begin position="931"/>
        <end position="1134"/>
    </location>
</feature>
<evidence type="ECO:0000256" key="4">
    <source>
        <dbReference type="ARBA" id="ARBA00022833"/>
    </source>
</evidence>
<dbReference type="PANTHER" id="PTHR24215:SF10">
    <property type="entry name" value="RHO-GTPASE-ACTIVATING PROTEIN LRG1"/>
    <property type="match status" value="1"/>
</dbReference>
<dbReference type="STRING" id="183478.A0A364NEP6"/>
<comment type="subcellular location">
    <subcellularLocation>
        <location evidence="1">Nucleus</location>
    </subcellularLocation>
</comment>
<feature type="compositionally biased region" description="Polar residues" evidence="7">
    <location>
        <begin position="12"/>
        <end position="23"/>
    </location>
</feature>
<organism evidence="10 11">
    <name type="scientific">Stemphylium lycopersici</name>
    <name type="common">Tomato gray leaf spot disease fungus</name>
    <name type="synonym">Thyrospora lycopersici</name>
    <dbReference type="NCBI Taxonomy" id="183478"/>
    <lineage>
        <taxon>Eukaryota</taxon>
        <taxon>Fungi</taxon>
        <taxon>Dikarya</taxon>
        <taxon>Ascomycota</taxon>
        <taxon>Pezizomycotina</taxon>
        <taxon>Dothideomycetes</taxon>
        <taxon>Pleosporomycetidae</taxon>
        <taxon>Pleosporales</taxon>
        <taxon>Pleosporineae</taxon>
        <taxon>Pleosporaceae</taxon>
        <taxon>Stemphylium</taxon>
    </lineage>
</organism>
<evidence type="ECO:0000313" key="10">
    <source>
        <dbReference type="EMBL" id="RAR15795.1"/>
    </source>
</evidence>
<evidence type="ECO:0000259" key="8">
    <source>
        <dbReference type="PROSITE" id="PS50023"/>
    </source>
</evidence>
<sequence>MRPSASLAGHASSPTLTTASVTQDPPPASHPKTPAATSPAKSVTSACAVESRPPAPTPSRLPNSPHAASPARLPSDRMPSSFPSPSSYPDPTPTPLAPTCETLRIAGQSALANASPPQGPPPMDSQDAHQHYNYDPHSNGLMRRATDEGTSSSERLAPNDRGVGFPSRSSTDPGEQNQPAAKPKRSGKICGKCGESLTGQFVRALGDTYHLECFTCHDCGKIVASKFFPVPEKPPGQYPLCETDYFRRLDLLCFECGQALRGSYITALDRKYHIEHFTCSVCPTVFGASDSYYEHEGSVYCHYHYSTKFAQRCNGCQTSILKQFVEIFRNGQNQHWHPECYMIHKYWNVRLHSTGQPVIERLEDASDATDEVRESVRQQEEEIEAKVNWIWKTLSAFEEKSATCISDMLLHVSNGAYVDGVMAAKKFIVHVELLFAAADTLDGQLIVRTPKGLTYSRESKLLCKKVVAFFALLTQSQGTGVRRLGVTQELLSLVTGLAHYLKLLIRICLQGALKLERETRSAVGLTNFLTQVNSLDARLEDEAQKDQAAESARLVPRWSDACPICDAQVEDKCLRLNNISFNYSCMICRGCNADLRHNTQNAYWSKSKRKIFCPACAAASADAENGFEQVSKLRQYVHLLNVAHARLMATLRSSGALPHTSDDPNLAGYDSTQGHRLGDAEKDAQPPHLRPDTRSKSYGGTSTTESQVSQNAAYEQSMSDIKRLRSTRLDKHLSNTMKRARQSRIIDGPDGLDSAGGEGQLRGGMQIVQERDGTNEADAVTLAVNSLALDDIARMAALEQQREQRPNAFRAGGSALLGRDEQARLQTGHRRDFSGGQELQQMTEGRSRTYFSELSPLEYFKLKGLAVLQLGLLLDDSQYNQGDLLDLIESKKNNFWGKIGFGKAFKADKGKPKKNTTSVEKPVSDKATFRQSLEYLVEKFGDECTEGVGPGALKVPALLQDCITAMRSMDMSIEGVFRKNGNLKALRELEEEIDANGVQKVDLNNKNPVILANLLKRFLRLMPEPVLTLKLYRLFMVANDIEDEVQRKKVLHLVLCLLPKAHRDTMEVLFCFLNWVSSFHTVDEETGNKMDTWNIATVMAPNILRESNEKEVKSVDQGAVKVVFDLIENNDEFSEVPPEIMELLSDEVSDMSAKEIMRQWEQRGKNPLSAPTPSPRDQTGTASRKDQRNAPQITTADNNPSVQASETAVRPIAGAGGHGPANNQHSPTPGNDRGTPNAAYGPNPQASTESHRTASPHRHSYRSPNFQKHTQVGTAGAG</sequence>
<dbReference type="Gene3D" id="1.10.555.10">
    <property type="entry name" value="Rho GTPase activation protein"/>
    <property type="match status" value="1"/>
</dbReference>
<dbReference type="GO" id="GO:0030695">
    <property type="term" value="F:GTPase regulator activity"/>
    <property type="evidence" value="ECO:0007669"/>
    <property type="project" value="UniProtKB-ARBA"/>
</dbReference>
<feature type="compositionally biased region" description="Polar residues" evidence="7">
    <location>
        <begin position="1189"/>
        <end position="1206"/>
    </location>
</feature>
<keyword evidence="5" id="KW-0539">Nucleus</keyword>
<dbReference type="SMART" id="SM00324">
    <property type="entry name" value="RhoGAP"/>
    <property type="match status" value="1"/>
</dbReference>
<dbReference type="CDD" id="cd09391">
    <property type="entry name" value="LIM1_Lrg1p_like"/>
    <property type="match status" value="1"/>
</dbReference>
<dbReference type="CDD" id="cd09392">
    <property type="entry name" value="LIM2_Lrg1p_like"/>
    <property type="match status" value="1"/>
</dbReference>
<dbReference type="AlphaFoldDB" id="A0A364NEP6"/>
<dbReference type="GO" id="GO:0005634">
    <property type="term" value="C:nucleus"/>
    <property type="evidence" value="ECO:0007669"/>
    <property type="project" value="UniProtKB-SubCell"/>
</dbReference>
<evidence type="ECO:0000313" key="11">
    <source>
        <dbReference type="Proteomes" id="UP000249619"/>
    </source>
</evidence>
<dbReference type="FunFam" id="2.10.110.10:FF:000058">
    <property type="entry name" value="Rho GTPase activator Lrg11"/>
    <property type="match status" value="1"/>
</dbReference>
<accession>A0A364NEP6</accession>
<dbReference type="InterPro" id="IPR001781">
    <property type="entry name" value="Znf_LIM"/>
</dbReference>
<evidence type="ECO:0000256" key="6">
    <source>
        <dbReference type="PROSITE-ProRule" id="PRU00125"/>
    </source>
</evidence>
<evidence type="ECO:0000256" key="5">
    <source>
        <dbReference type="ARBA" id="ARBA00023242"/>
    </source>
</evidence>
<feature type="compositionally biased region" description="Polar residues" evidence="7">
    <location>
        <begin position="1262"/>
        <end position="1278"/>
    </location>
</feature>
<gene>
    <name evidence="10" type="ORF">DDE83_000811</name>
</gene>
<feature type="compositionally biased region" description="Polar residues" evidence="7">
    <location>
        <begin position="1169"/>
        <end position="1182"/>
    </location>
</feature>
<evidence type="ECO:0000259" key="9">
    <source>
        <dbReference type="PROSITE" id="PS50238"/>
    </source>
</evidence>
<name>A0A364NEP6_STELY</name>
<evidence type="ECO:0000256" key="2">
    <source>
        <dbReference type="ARBA" id="ARBA00022723"/>
    </source>
</evidence>
<feature type="domain" description="LIM zinc-binding" evidence="8">
    <location>
        <begin position="188"/>
        <end position="248"/>
    </location>
</feature>
<dbReference type="GO" id="GO:0046872">
    <property type="term" value="F:metal ion binding"/>
    <property type="evidence" value="ECO:0007669"/>
    <property type="project" value="UniProtKB-KW"/>
</dbReference>
<dbReference type="EMBL" id="QGDH01000008">
    <property type="protein sequence ID" value="RAR15795.1"/>
    <property type="molecule type" value="Genomic_DNA"/>
</dbReference>
<feature type="compositionally biased region" description="Polar residues" evidence="7">
    <location>
        <begin position="696"/>
        <end position="719"/>
    </location>
</feature>
<keyword evidence="3" id="KW-0677">Repeat</keyword>
<comment type="caution">
    <text evidence="10">The sequence shown here is derived from an EMBL/GenBank/DDBJ whole genome shotgun (WGS) entry which is preliminary data.</text>
</comment>
<feature type="region of interest" description="Disordered" evidence="7">
    <location>
        <begin position="1162"/>
        <end position="1278"/>
    </location>
</feature>
<feature type="region of interest" description="Disordered" evidence="7">
    <location>
        <begin position="1"/>
        <end position="187"/>
    </location>
</feature>
<dbReference type="Proteomes" id="UP000249619">
    <property type="component" value="Unassembled WGS sequence"/>
</dbReference>
<feature type="compositionally biased region" description="Polar residues" evidence="7">
    <location>
        <begin position="35"/>
        <end position="45"/>
    </location>
</feature>
<feature type="region of interest" description="Disordered" evidence="7">
    <location>
        <begin position="655"/>
        <end position="760"/>
    </location>
</feature>
<keyword evidence="4 6" id="KW-0862">Zinc</keyword>
<feature type="domain" description="LIM zinc-binding" evidence="8">
    <location>
        <begin position="251"/>
        <end position="311"/>
    </location>
</feature>
<protein>
    <submittedName>
        <fullName evidence="10">RhoGAP-domain-containing protein</fullName>
    </submittedName>
</protein>
<feature type="compositionally biased region" description="Low complexity" evidence="7">
    <location>
        <begin position="76"/>
        <end position="85"/>
    </location>
</feature>
<dbReference type="SMART" id="SM00132">
    <property type="entry name" value="LIM"/>
    <property type="match status" value="2"/>
</dbReference>
<feature type="compositionally biased region" description="Basic and acidic residues" evidence="7">
    <location>
        <begin position="676"/>
        <end position="695"/>
    </location>
</feature>
<reference evidence="11" key="1">
    <citation type="submission" date="2018-05" db="EMBL/GenBank/DDBJ databases">
        <title>Draft genome sequence of Stemphylium lycopersici strain CIDEFI 213.</title>
        <authorList>
            <person name="Medina R."/>
            <person name="Franco M.E.E."/>
            <person name="Lucentini C.G."/>
            <person name="Saparrat M.C.N."/>
            <person name="Balatti P.A."/>
        </authorList>
    </citation>
    <scope>NUCLEOTIDE SEQUENCE [LARGE SCALE GENOMIC DNA]</scope>
    <source>
        <strain evidence="11">CIDEFI 213</strain>
    </source>
</reference>
<dbReference type="PANTHER" id="PTHR24215">
    <property type="entry name" value="RHO-GTPASE-ACTIVATING PROTEIN LRG1"/>
    <property type="match status" value="1"/>
</dbReference>
<dbReference type="Gene3D" id="2.10.110.10">
    <property type="entry name" value="Cysteine Rich Protein"/>
    <property type="match status" value="4"/>
</dbReference>
<keyword evidence="6" id="KW-0440">LIM domain</keyword>
<dbReference type="PROSITE" id="PS50023">
    <property type="entry name" value="LIM_DOMAIN_2"/>
    <property type="match status" value="2"/>
</dbReference>
<dbReference type="InterPro" id="IPR008936">
    <property type="entry name" value="Rho_GTPase_activation_prot"/>
</dbReference>
<feature type="compositionally biased region" description="Basic and acidic residues" evidence="7">
    <location>
        <begin position="720"/>
        <end position="733"/>
    </location>
</feature>
<dbReference type="Pfam" id="PF00412">
    <property type="entry name" value="LIM"/>
    <property type="match status" value="2"/>
</dbReference>
<dbReference type="SUPFAM" id="SSF48350">
    <property type="entry name" value="GTPase activation domain, GAP"/>
    <property type="match status" value="1"/>
</dbReference>
<dbReference type="InterPro" id="IPR000198">
    <property type="entry name" value="RhoGAP_dom"/>
</dbReference>
<keyword evidence="2 6" id="KW-0479">Metal-binding</keyword>
<dbReference type="GO" id="GO:0005737">
    <property type="term" value="C:cytoplasm"/>
    <property type="evidence" value="ECO:0007669"/>
    <property type="project" value="TreeGrafter"/>
</dbReference>
<dbReference type="GO" id="GO:0030036">
    <property type="term" value="P:actin cytoskeleton organization"/>
    <property type="evidence" value="ECO:0007669"/>
    <property type="project" value="TreeGrafter"/>
</dbReference>
<feature type="compositionally biased region" description="Polar residues" evidence="7">
    <location>
        <begin position="167"/>
        <end position="179"/>
    </location>
</feature>
<evidence type="ECO:0000256" key="7">
    <source>
        <dbReference type="SAM" id="MobiDB-lite"/>
    </source>
</evidence>
<evidence type="ECO:0000256" key="3">
    <source>
        <dbReference type="ARBA" id="ARBA00022737"/>
    </source>
</evidence>
<dbReference type="GO" id="GO:0007165">
    <property type="term" value="P:signal transduction"/>
    <property type="evidence" value="ECO:0007669"/>
    <property type="project" value="InterPro"/>
</dbReference>
<dbReference type="SUPFAM" id="SSF57716">
    <property type="entry name" value="Glucocorticoid receptor-like (DNA-binding domain)"/>
    <property type="match status" value="3"/>
</dbReference>
<keyword evidence="11" id="KW-1185">Reference proteome</keyword>
<evidence type="ECO:0000256" key="1">
    <source>
        <dbReference type="ARBA" id="ARBA00004123"/>
    </source>
</evidence>
<proteinExistence type="predicted"/>
<dbReference type="PROSITE" id="PS00478">
    <property type="entry name" value="LIM_DOMAIN_1"/>
    <property type="match status" value="2"/>
</dbReference>